<dbReference type="EMBL" id="RAWM01000012">
    <property type="protein sequence ID" value="RKH71864.1"/>
    <property type="molecule type" value="Genomic_DNA"/>
</dbReference>
<gene>
    <name evidence="4" type="ORF">D7X96_06960</name>
</gene>
<organism evidence="4 5">
    <name type="scientific">Corallococcus interemptor</name>
    <dbReference type="NCBI Taxonomy" id="2316720"/>
    <lineage>
        <taxon>Bacteria</taxon>
        <taxon>Pseudomonadati</taxon>
        <taxon>Myxococcota</taxon>
        <taxon>Myxococcia</taxon>
        <taxon>Myxococcales</taxon>
        <taxon>Cystobacterineae</taxon>
        <taxon>Myxococcaceae</taxon>
        <taxon>Corallococcus</taxon>
    </lineage>
</organism>
<dbReference type="EC" id="2.7.13.3" evidence="2"/>
<keyword evidence="4" id="KW-0418">Kinase</keyword>
<dbReference type="Pfam" id="PF00512">
    <property type="entry name" value="HisKA"/>
    <property type="match status" value="1"/>
</dbReference>
<dbReference type="InterPro" id="IPR003661">
    <property type="entry name" value="HisK_dim/P_dom"/>
</dbReference>
<dbReference type="SUPFAM" id="SSF47384">
    <property type="entry name" value="Homodimeric domain of signal transducing histidine kinase"/>
    <property type="match status" value="1"/>
</dbReference>
<proteinExistence type="predicted"/>
<comment type="caution">
    <text evidence="4">The sequence shown here is derived from an EMBL/GenBank/DDBJ whole genome shotgun (WGS) entry which is preliminary data.</text>
</comment>
<comment type="catalytic activity">
    <reaction evidence="1">
        <text>ATP + protein L-histidine = ADP + protein N-phospho-L-histidine.</text>
        <dbReference type="EC" id="2.7.13.3"/>
    </reaction>
</comment>
<feature type="domain" description="Signal transduction histidine kinase dimerisation/phosphoacceptor" evidence="3">
    <location>
        <begin position="55"/>
        <end position="108"/>
    </location>
</feature>
<protein>
    <recommendedName>
        <fullName evidence="2">histidine kinase</fullName>
        <ecNumber evidence="2">2.7.13.3</ecNumber>
    </recommendedName>
</protein>
<dbReference type="CDD" id="cd00082">
    <property type="entry name" value="HisKA"/>
    <property type="match status" value="1"/>
</dbReference>
<dbReference type="OrthoDB" id="5381088at2"/>
<evidence type="ECO:0000256" key="1">
    <source>
        <dbReference type="ARBA" id="ARBA00000085"/>
    </source>
</evidence>
<evidence type="ECO:0000256" key="2">
    <source>
        <dbReference type="ARBA" id="ARBA00012438"/>
    </source>
</evidence>
<reference evidence="5" key="1">
    <citation type="submission" date="2018-09" db="EMBL/GenBank/DDBJ databases">
        <authorList>
            <person name="Livingstone P.G."/>
            <person name="Whitworth D.E."/>
        </authorList>
    </citation>
    <scope>NUCLEOTIDE SEQUENCE [LARGE SCALE GENOMIC DNA]</scope>
    <source>
        <strain evidence="5">AB047A</strain>
    </source>
</reference>
<evidence type="ECO:0000313" key="4">
    <source>
        <dbReference type="EMBL" id="RKH71864.1"/>
    </source>
</evidence>
<dbReference type="GO" id="GO:0000155">
    <property type="term" value="F:phosphorelay sensor kinase activity"/>
    <property type="evidence" value="ECO:0007669"/>
    <property type="project" value="InterPro"/>
</dbReference>
<accession>A0A3A8R926</accession>
<keyword evidence="5" id="KW-1185">Reference proteome</keyword>
<sequence length="245" mass="26302">MASVGRRRGWGDGNSQEFQVVNSSLMASSVPSVQDVSDPVVGAARYDAVPPLMDSLLHDVRNPLNALAIHLEVLSEKLKGESGQVPATQEKNLKAMREQIARVDSLLKLFSDFIVFRGAGPSGDAPLSDATGKALDVLGHESRRRRLQVTRAIEPEVQARMEDTTELGFFLVQVLMRAFQRAESGATVVVAVRAEGPQAVLEVVDGSSAPERATDTVAALTLRAAQLGIEFVVEAGSCRLVFPRA</sequence>
<name>A0A3A8R926_9BACT</name>
<keyword evidence="4" id="KW-0808">Transferase</keyword>
<dbReference type="Proteomes" id="UP000282656">
    <property type="component" value="Unassembled WGS sequence"/>
</dbReference>
<dbReference type="InterPro" id="IPR036097">
    <property type="entry name" value="HisK_dim/P_sf"/>
</dbReference>
<dbReference type="Gene3D" id="1.10.287.130">
    <property type="match status" value="1"/>
</dbReference>
<evidence type="ECO:0000313" key="5">
    <source>
        <dbReference type="Proteomes" id="UP000282656"/>
    </source>
</evidence>
<dbReference type="AlphaFoldDB" id="A0A3A8R926"/>
<evidence type="ECO:0000259" key="3">
    <source>
        <dbReference type="Pfam" id="PF00512"/>
    </source>
</evidence>